<feature type="region of interest" description="Disordered" evidence="1">
    <location>
        <begin position="105"/>
        <end position="124"/>
    </location>
</feature>
<feature type="region of interest" description="Disordered" evidence="1">
    <location>
        <begin position="356"/>
        <end position="375"/>
    </location>
</feature>
<accession>A0A9Q3GQP6</accession>
<reference evidence="2" key="1">
    <citation type="submission" date="2021-03" db="EMBL/GenBank/DDBJ databases">
        <title>Draft genome sequence of rust myrtle Austropuccinia psidii MF-1, a brazilian biotype.</title>
        <authorList>
            <person name="Quecine M.C."/>
            <person name="Pachon D.M.R."/>
            <person name="Bonatelli M.L."/>
            <person name="Correr F.H."/>
            <person name="Franceschini L.M."/>
            <person name="Leite T.F."/>
            <person name="Margarido G.R.A."/>
            <person name="Almeida C.A."/>
            <person name="Ferrarezi J.A."/>
            <person name="Labate C.A."/>
        </authorList>
    </citation>
    <scope>NUCLEOTIDE SEQUENCE</scope>
    <source>
        <strain evidence="2">MF-1</strain>
    </source>
</reference>
<feature type="compositionally biased region" description="Polar residues" evidence="1">
    <location>
        <begin position="29"/>
        <end position="47"/>
    </location>
</feature>
<keyword evidence="3" id="KW-1185">Reference proteome</keyword>
<gene>
    <name evidence="2" type="ORF">O181_016258</name>
</gene>
<comment type="caution">
    <text evidence="2">The sequence shown here is derived from an EMBL/GenBank/DDBJ whole genome shotgun (WGS) entry which is preliminary data.</text>
</comment>
<protein>
    <submittedName>
        <fullName evidence="2">Uncharacterized protein</fullName>
    </submittedName>
</protein>
<feature type="region of interest" description="Disordered" evidence="1">
    <location>
        <begin position="1"/>
        <end position="53"/>
    </location>
</feature>
<organism evidence="2 3">
    <name type="scientific">Austropuccinia psidii MF-1</name>
    <dbReference type="NCBI Taxonomy" id="1389203"/>
    <lineage>
        <taxon>Eukaryota</taxon>
        <taxon>Fungi</taxon>
        <taxon>Dikarya</taxon>
        <taxon>Basidiomycota</taxon>
        <taxon>Pucciniomycotina</taxon>
        <taxon>Pucciniomycetes</taxon>
        <taxon>Pucciniales</taxon>
        <taxon>Sphaerophragmiaceae</taxon>
        <taxon>Austropuccinia</taxon>
    </lineage>
</organism>
<proteinExistence type="predicted"/>
<sequence>MSVSIPTAALLPSPTPSSHSSECPKASGTLATSQELRSRNRPSSSKLSGPATIESPESALDLMSMMGFCGQVPHETERQSLDLYVDYDALVDWLDQRKGIDPRVDRIRRVPRPDDDSDDARKQATREARRVRDFIFIGTGLLFIHKAVSIGQKLHWTCQSRCSQSDRLKGRRGDRKLSDEPGRPVTSRPRYPCRGTSTVSLLRQQFNQSRLLHLVIKHDFVHPPYDDRALPSSHPNQISDGDLHTIDPALKAQPAETKPHTPSQSQPIMFPTFSPSSLLTPHGNMIIDQVINNEKYKRLTDEVIELLREDQARNQKIKEIVLDQLAHGTNIQFFQALFKKRQEIMEDLEPLVTLKKRRTDDSHSDPLTESDHNKA</sequence>
<dbReference type="EMBL" id="AVOT02004502">
    <property type="protein sequence ID" value="MBW0476543.1"/>
    <property type="molecule type" value="Genomic_DNA"/>
</dbReference>
<dbReference type="OrthoDB" id="2503472at2759"/>
<dbReference type="Proteomes" id="UP000765509">
    <property type="component" value="Unassembled WGS sequence"/>
</dbReference>
<feature type="compositionally biased region" description="Basic and acidic residues" evidence="1">
    <location>
        <begin position="358"/>
        <end position="375"/>
    </location>
</feature>
<feature type="region of interest" description="Disordered" evidence="1">
    <location>
        <begin position="165"/>
        <end position="196"/>
    </location>
</feature>
<feature type="compositionally biased region" description="Low complexity" evidence="1">
    <location>
        <begin position="1"/>
        <end position="21"/>
    </location>
</feature>
<evidence type="ECO:0000256" key="1">
    <source>
        <dbReference type="SAM" id="MobiDB-lite"/>
    </source>
</evidence>
<name>A0A9Q3GQP6_9BASI</name>
<evidence type="ECO:0000313" key="3">
    <source>
        <dbReference type="Proteomes" id="UP000765509"/>
    </source>
</evidence>
<evidence type="ECO:0000313" key="2">
    <source>
        <dbReference type="EMBL" id="MBW0476543.1"/>
    </source>
</evidence>
<dbReference type="AlphaFoldDB" id="A0A9Q3GQP6"/>